<protein>
    <submittedName>
        <fullName evidence="2">F-box/FBD/LRR-repeat protein at5g53840</fullName>
    </submittedName>
</protein>
<sequence>MESDKEIVSDLYSVSLANSDLKRRPIHRGPRLVIHKKVQNTGARVATLSGIMAKRRRGLCSKENSESGDQHCSVDRISMLPDELLLSILSHLPFKEITAASIISRRWRYFWTFARALDVDGMTSLLRVGYTVRKRESKLNRERSNYVRCVNRIISLHKEPTIDELRLFFNLNKTYENSIDKWFRFALARKVQRLELNLTDDACTRSRRYHECYTFPYELLCNSSHSTNFKYLKKLSMNYVNVNGEAVEFILRICPLLEDLSISQSGELTDLKIIGPFSSFKRLEISLCHNLNSFEIRDVNLVYLNYKGSKIVHFVLENVPLLVNVFIGGMITGDMEHVFSLLSRYIPKLEILSVDILDIFHWKEPRLYIPAVKMIKLKQLVVKVCVIGDHSFMQLTNLLHVSPYLQLFVLKASHSGPEFVERKAEMVQGSYAHLKEIKFEGFCGVISDLELVMHFLKNATSLKKIVIDPRQPCLSTYHCAFKYGDKLKHGRTKEEMDARTRAMEQLTNKVPRNIILDIL</sequence>
<name>A0A830BPE2_9LAMI</name>
<evidence type="ECO:0000313" key="2">
    <source>
        <dbReference type="EMBL" id="GFP85695.1"/>
    </source>
</evidence>
<gene>
    <name evidence="2" type="ORF">PHJA_000713200</name>
</gene>
<dbReference type="Proteomes" id="UP000653305">
    <property type="component" value="Unassembled WGS sequence"/>
</dbReference>
<dbReference type="Pfam" id="PF00646">
    <property type="entry name" value="F-box"/>
    <property type="match status" value="1"/>
</dbReference>
<dbReference type="SUPFAM" id="SSF52047">
    <property type="entry name" value="RNI-like"/>
    <property type="match status" value="1"/>
</dbReference>
<dbReference type="InterPro" id="IPR053772">
    <property type="entry name" value="At1g61320/At1g61330-like"/>
</dbReference>
<dbReference type="EMBL" id="BMAC01000110">
    <property type="protein sequence ID" value="GFP85695.1"/>
    <property type="molecule type" value="Genomic_DNA"/>
</dbReference>
<feature type="domain" description="F-box" evidence="1">
    <location>
        <begin position="74"/>
        <end position="108"/>
    </location>
</feature>
<organism evidence="2 3">
    <name type="scientific">Phtheirospermum japonicum</name>
    <dbReference type="NCBI Taxonomy" id="374723"/>
    <lineage>
        <taxon>Eukaryota</taxon>
        <taxon>Viridiplantae</taxon>
        <taxon>Streptophyta</taxon>
        <taxon>Embryophyta</taxon>
        <taxon>Tracheophyta</taxon>
        <taxon>Spermatophyta</taxon>
        <taxon>Magnoliopsida</taxon>
        <taxon>eudicotyledons</taxon>
        <taxon>Gunneridae</taxon>
        <taxon>Pentapetalae</taxon>
        <taxon>asterids</taxon>
        <taxon>lamiids</taxon>
        <taxon>Lamiales</taxon>
        <taxon>Orobanchaceae</taxon>
        <taxon>Orobanchaceae incertae sedis</taxon>
        <taxon>Phtheirospermum</taxon>
    </lineage>
</organism>
<dbReference type="SMART" id="SM00256">
    <property type="entry name" value="FBOX"/>
    <property type="match status" value="1"/>
</dbReference>
<dbReference type="AlphaFoldDB" id="A0A830BPE2"/>
<dbReference type="OrthoDB" id="911540at2759"/>
<dbReference type="Pfam" id="PF23622">
    <property type="entry name" value="LRR_At1g61320_AtMIF1"/>
    <property type="match status" value="1"/>
</dbReference>
<evidence type="ECO:0000259" key="1">
    <source>
        <dbReference type="PROSITE" id="PS50181"/>
    </source>
</evidence>
<dbReference type="InterPro" id="IPR032675">
    <property type="entry name" value="LRR_dom_sf"/>
</dbReference>
<dbReference type="Gene3D" id="3.80.10.10">
    <property type="entry name" value="Ribonuclease Inhibitor"/>
    <property type="match status" value="1"/>
</dbReference>
<reference evidence="2" key="1">
    <citation type="submission" date="2020-07" db="EMBL/GenBank/DDBJ databases">
        <title>Ethylene signaling mediates host invasion by parasitic plants.</title>
        <authorList>
            <person name="Yoshida S."/>
        </authorList>
    </citation>
    <scope>NUCLEOTIDE SEQUENCE</scope>
    <source>
        <strain evidence="2">Okayama</strain>
    </source>
</reference>
<dbReference type="InterPro" id="IPR055357">
    <property type="entry name" value="LRR_At1g61320_AtMIF1"/>
</dbReference>
<dbReference type="SUPFAM" id="SSF81383">
    <property type="entry name" value="F-box domain"/>
    <property type="match status" value="1"/>
</dbReference>
<comment type="caution">
    <text evidence="2">The sequence shown here is derived from an EMBL/GenBank/DDBJ whole genome shotgun (WGS) entry which is preliminary data.</text>
</comment>
<dbReference type="PANTHER" id="PTHR34145">
    <property type="entry name" value="OS02G0105600 PROTEIN"/>
    <property type="match status" value="1"/>
</dbReference>
<dbReference type="PROSITE" id="PS50181">
    <property type="entry name" value="FBOX"/>
    <property type="match status" value="1"/>
</dbReference>
<proteinExistence type="predicted"/>
<dbReference type="InterPro" id="IPR001810">
    <property type="entry name" value="F-box_dom"/>
</dbReference>
<dbReference type="PANTHER" id="PTHR34145:SF68">
    <property type="entry name" value="FBD DOMAIN-CONTAINING PROTEIN"/>
    <property type="match status" value="1"/>
</dbReference>
<dbReference type="InterPro" id="IPR053781">
    <property type="entry name" value="F-box_AtFBL13-like"/>
</dbReference>
<dbReference type="CDD" id="cd22160">
    <property type="entry name" value="F-box_AtFBL13-like"/>
    <property type="match status" value="1"/>
</dbReference>
<keyword evidence="3" id="KW-1185">Reference proteome</keyword>
<evidence type="ECO:0000313" key="3">
    <source>
        <dbReference type="Proteomes" id="UP000653305"/>
    </source>
</evidence>
<dbReference type="InterPro" id="IPR036047">
    <property type="entry name" value="F-box-like_dom_sf"/>
</dbReference>
<dbReference type="Gene3D" id="1.20.1280.50">
    <property type="match status" value="1"/>
</dbReference>
<accession>A0A830BPE2</accession>